<dbReference type="SMART" id="SM01219">
    <property type="entry name" value="Frataxin_Cyay"/>
    <property type="match status" value="1"/>
</dbReference>
<dbReference type="InParanoid" id="A0A1B7N2D1"/>
<dbReference type="SUPFAM" id="SSF55387">
    <property type="entry name" value="Frataxin/Nqo15-like"/>
    <property type="match status" value="1"/>
</dbReference>
<evidence type="ECO:0000313" key="14">
    <source>
        <dbReference type="Proteomes" id="UP000092154"/>
    </source>
</evidence>
<sequence>MFPRNQVRQIPKSTSLRWQNAAVPANRAFSLLRYVPLETRVPLATRFCVCKRTLSTPAPMVNVSDLSMERYHALSDATMTTILERLEELLDGVGNDAYEVDYHSGVLTLNLATHGTYVINKQPPNKQIWLSSPLSGPKRYDYVPESDDWRYSRDGMEIGELLDRELTDRLGTKVSLRLEGVSTQVQE</sequence>
<dbReference type="PROSITE" id="PS01344">
    <property type="entry name" value="FRATAXIN_1"/>
    <property type="match status" value="1"/>
</dbReference>
<evidence type="ECO:0000256" key="3">
    <source>
        <dbReference type="ARBA" id="ARBA00013107"/>
    </source>
</evidence>
<evidence type="ECO:0000256" key="5">
    <source>
        <dbReference type="ARBA" id="ARBA00022448"/>
    </source>
</evidence>
<dbReference type="AlphaFoldDB" id="A0A1B7N2D1"/>
<dbReference type="GO" id="GO:0006826">
    <property type="term" value="P:iron ion transport"/>
    <property type="evidence" value="ECO:0007669"/>
    <property type="project" value="UniProtKB-KW"/>
</dbReference>
<dbReference type="GO" id="GO:0051537">
    <property type="term" value="F:2 iron, 2 sulfur cluster binding"/>
    <property type="evidence" value="ECO:0007669"/>
    <property type="project" value="TreeGrafter"/>
</dbReference>
<evidence type="ECO:0000256" key="7">
    <source>
        <dbReference type="ARBA" id="ARBA00022946"/>
    </source>
</evidence>
<dbReference type="PANTHER" id="PTHR16821:SF2">
    <property type="entry name" value="FRATAXIN, MITOCHONDRIAL"/>
    <property type="match status" value="1"/>
</dbReference>
<protein>
    <recommendedName>
        <fullName evidence="3">ferroxidase</fullName>
        <ecNumber evidence="3">1.16.3.1</ecNumber>
    </recommendedName>
</protein>
<reference evidence="13 14" key="1">
    <citation type="submission" date="2016-06" db="EMBL/GenBank/DDBJ databases">
        <title>Comparative genomics of the ectomycorrhizal sister species Rhizopogon vinicolor and Rhizopogon vesiculosus (Basidiomycota: Boletales) reveals a divergence of the mating type B locus.</title>
        <authorList>
            <consortium name="DOE Joint Genome Institute"/>
            <person name="Mujic A.B."/>
            <person name="Kuo A."/>
            <person name="Tritt A."/>
            <person name="Lipzen A."/>
            <person name="Chen C."/>
            <person name="Johnson J."/>
            <person name="Sharma A."/>
            <person name="Barry K."/>
            <person name="Grigoriev I.V."/>
            <person name="Spatafora J.W."/>
        </authorList>
    </citation>
    <scope>NUCLEOTIDE SEQUENCE [LARGE SCALE GENOMIC DNA]</scope>
    <source>
        <strain evidence="13 14">AM-OR11-026</strain>
    </source>
</reference>
<evidence type="ECO:0000256" key="9">
    <source>
        <dbReference type="ARBA" id="ARBA00023004"/>
    </source>
</evidence>
<evidence type="ECO:0000313" key="13">
    <source>
        <dbReference type="EMBL" id="OAX38994.1"/>
    </source>
</evidence>
<keyword evidence="10" id="KW-0406">Ion transport</keyword>
<dbReference type="FunCoup" id="A0A1B7N2D1">
    <property type="interactions" value="187"/>
</dbReference>
<gene>
    <name evidence="13" type="ORF">K503DRAFT_740252</name>
</gene>
<proteinExistence type="inferred from homology"/>
<keyword evidence="8" id="KW-0560">Oxidoreductase</keyword>
<evidence type="ECO:0000256" key="4">
    <source>
        <dbReference type="ARBA" id="ARBA00022434"/>
    </source>
</evidence>
<evidence type="ECO:0000256" key="10">
    <source>
        <dbReference type="ARBA" id="ARBA00023065"/>
    </source>
</evidence>
<keyword evidence="7" id="KW-0809">Transit peptide</keyword>
<dbReference type="PANTHER" id="PTHR16821">
    <property type="entry name" value="FRATAXIN"/>
    <property type="match status" value="1"/>
</dbReference>
<dbReference type="NCBIfam" id="TIGR03421">
    <property type="entry name" value="FeS_CyaY"/>
    <property type="match status" value="1"/>
</dbReference>
<dbReference type="EC" id="1.16.3.1" evidence="3"/>
<dbReference type="InterPro" id="IPR002908">
    <property type="entry name" value="Frataxin/CyaY"/>
</dbReference>
<evidence type="ECO:0000256" key="12">
    <source>
        <dbReference type="ARBA" id="ARBA00047990"/>
    </source>
</evidence>
<dbReference type="PROSITE" id="PS50810">
    <property type="entry name" value="FRATAXIN_2"/>
    <property type="match status" value="1"/>
</dbReference>
<keyword evidence="14" id="KW-1185">Reference proteome</keyword>
<dbReference type="GO" id="GO:0034986">
    <property type="term" value="F:iron chaperone activity"/>
    <property type="evidence" value="ECO:0007669"/>
    <property type="project" value="TreeGrafter"/>
</dbReference>
<dbReference type="GO" id="GO:0008198">
    <property type="term" value="F:ferrous iron binding"/>
    <property type="evidence" value="ECO:0007669"/>
    <property type="project" value="TreeGrafter"/>
</dbReference>
<dbReference type="InterPro" id="IPR017789">
    <property type="entry name" value="Frataxin"/>
</dbReference>
<dbReference type="GO" id="GO:0006879">
    <property type="term" value="P:intracellular iron ion homeostasis"/>
    <property type="evidence" value="ECO:0007669"/>
    <property type="project" value="UniProtKB-KW"/>
</dbReference>
<dbReference type="InterPro" id="IPR020895">
    <property type="entry name" value="Frataxin_CS"/>
</dbReference>
<organism evidence="13 14">
    <name type="scientific">Rhizopogon vinicolor AM-OR11-026</name>
    <dbReference type="NCBI Taxonomy" id="1314800"/>
    <lineage>
        <taxon>Eukaryota</taxon>
        <taxon>Fungi</taxon>
        <taxon>Dikarya</taxon>
        <taxon>Basidiomycota</taxon>
        <taxon>Agaricomycotina</taxon>
        <taxon>Agaricomycetes</taxon>
        <taxon>Agaricomycetidae</taxon>
        <taxon>Boletales</taxon>
        <taxon>Suillineae</taxon>
        <taxon>Rhizopogonaceae</taxon>
        <taxon>Rhizopogon</taxon>
    </lineage>
</organism>
<dbReference type="Proteomes" id="UP000092154">
    <property type="component" value="Unassembled WGS sequence"/>
</dbReference>
<evidence type="ECO:0000256" key="6">
    <source>
        <dbReference type="ARBA" id="ARBA00022496"/>
    </source>
</evidence>
<evidence type="ECO:0000256" key="11">
    <source>
        <dbReference type="ARBA" id="ARBA00023128"/>
    </source>
</evidence>
<dbReference type="Pfam" id="PF01491">
    <property type="entry name" value="Frataxin_Cyay"/>
    <property type="match status" value="1"/>
</dbReference>
<keyword evidence="9" id="KW-0408">Iron</keyword>
<evidence type="ECO:0000256" key="8">
    <source>
        <dbReference type="ARBA" id="ARBA00023002"/>
    </source>
</evidence>
<keyword evidence="4" id="KW-0409">Iron storage</keyword>
<keyword evidence="11" id="KW-0496">Mitochondrion</keyword>
<dbReference type="GO" id="GO:0004322">
    <property type="term" value="F:ferroxidase activity"/>
    <property type="evidence" value="ECO:0007669"/>
    <property type="project" value="UniProtKB-EC"/>
</dbReference>
<name>A0A1B7N2D1_9AGAM</name>
<comment type="similarity">
    <text evidence="2">Belongs to the frataxin family.</text>
</comment>
<comment type="subcellular location">
    <subcellularLocation>
        <location evidence="1">Mitochondrion</location>
    </subcellularLocation>
</comment>
<dbReference type="STRING" id="1314800.A0A1B7N2D1"/>
<keyword evidence="5" id="KW-0813">Transport</keyword>
<dbReference type="EMBL" id="KV448267">
    <property type="protein sequence ID" value="OAX38994.1"/>
    <property type="molecule type" value="Genomic_DNA"/>
</dbReference>
<dbReference type="InterPro" id="IPR036524">
    <property type="entry name" value="Frataxin/CyaY_sf"/>
</dbReference>
<accession>A0A1B7N2D1</accession>
<dbReference type="GO" id="GO:0005739">
    <property type="term" value="C:mitochondrion"/>
    <property type="evidence" value="ECO:0007669"/>
    <property type="project" value="UniProtKB-SubCell"/>
</dbReference>
<dbReference type="NCBIfam" id="TIGR03422">
    <property type="entry name" value="mito_frataxin"/>
    <property type="match status" value="1"/>
</dbReference>
<dbReference type="GO" id="GO:0016226">
    <property type="term" value="P:iron-sulfur cluster assembly"/>
    <property type="evidence" value="ECO:0007669"/>
    <property type="project" value="InterPro"/>
</dbReference>
<keyword evidence="6" id="KW-0410">Iron transport</keyword>
<dbReference type="OrthoDB" id="1897642at2759"/>
<dbReference type="CDD" id="cd00503">
    <property type="entry name" value="Frataxin"/>
    <property type="match status" value="1"/>
</dbReference>
<evidence type="ECO:0000256" key="1">
    <source>
        <dbReference type="ARBA" id="ARBA00004173"/>
    </source>
</evidence>
<evidence type="ECO:0000256" key="2">
    <source>
        <dbReference type="ARBA" id="ARBA00008183"/>
    </source>
</evidence>
<dbReference type="GO" id="GO:0008199">
    <property type="term" value="F:ferric iron binding"/>
    <property type="evidence" value="ECO:0007669"/>
    <property type="project" value="InterPro"/>
</dbReference>
<dbReference type="Gene3D" id="3.30.920.10">
    <property type="entry name" value="Frataxin/CyaY"/>
    <property type="match status" value="1"/>
</dbReference>
<comment type="catalytic activity">
    <reaction evidence="12">
        <text>4 Fe(2+) + O2 + 4 H(+) = 4 Fe(3+) + 2 H2O</text>
        <dbReference type="Rhea" id="RHEA:11148"/>
        <dbReference type="ChEBI" id="CHEBI:15377"/>
        <dbReference type="ChEBI" id="CHEBI:15378"/>
        <dbReference type="ChEBI" id="CHEBI:15379"/>
        <dbReference type="ChEBI" id="CHEBI:29033"/>
        <dbReference type="ChEBI" id="CHEBI:29034"/>
        <dbReference type="EC" id="1.16.3.1"/>
    </reaction>
</comment>